<dbReference type="RefSeq" id="WP_423803028.1">
    <property type="nucleotide sequence ID" value="NZ_CAKMAB010000007.1"/>
</dbReference>
<dbReference type="Proteomes" id="UP000838749">
    <property type="component" value="Unassembled WGS sequence"/>
</dbReference>
<sequence length="60" mass="6753">MEAYDDHTAKLTIDGSTYNGVFLKEWNEATSSNVMTFTAVSKEGISIWGSHVSTMENRFF</sequence>
<dbReference type="InterPro" id="IPR032291">
    <property type="entry name" value="Abn2_C"/>
</dbReference>
<feature type="domain" description="Extracellular endo-alpha-(1-&gt;5)-L-arabinanase C-terminal" evidence="1">
    <location>
        <begin position="5"/>
        <end position="49"/>
    </location>
</feature>
<evidence type="ECO:0000313" key="2">
    <source>
        <dbReference type="EMBL" id="CAH1055587.1"/>
    </source>
</evidence>
<evidence type="ECO:0000259" key="1">
    <source>
        <dbReference type="Pfam" id="PF16369"/>
    </source>
</evidence>
<dbReference type="Pfam" id="PF16369">
    <property type="entry name" value="GH43_C"/>
    <property type="match status" value="1"/>
</dbReference>
<keyword evidence="3" id="KW-1185">Reference proteome</keyword>
<protein>
    <recommendedName>
        <fullName evidence="1">Extracellular endo-alpha-(1-&gt;5)-L-arabinanase C-terminal domain-containing protein</fullName>
    </recommendedName>
</protein>
<evidence type="ECO:0000313" key="3">
    <source>
        <dbReference type="Proteomes" id="UP000838749"/>
    </source>
</evidence>
<dbReference type="EMBL" id="CAKMAB010000007">
    <property type="protein sequence ID" value="CAH1055587.1"/>
    <property type="molecule type" value="Genomic_DNA"/>
</dbReference>
<accession>A0ABN8FDU8</accession>
<comment type="caution">
    <text evidence="2">The sequence shown here is derived from an EMBL/GenBank/DDBJ whole genome shotgun (WGS) entry which is preliminary data.</text>
</comment>
<gene>
    <name evidence="2" type="ORF">PAECIP111894_01739</name>
</gene>
<organism evidence="2 3">
    <name type="scientific">Paenibacillus pseudetheri</name>
    <dbReference type="NCBI Taxonomy" id="2897682"/>
    <lineage>
        <taxon>Bacteria</taxon>
        <taxon>Bacillati</taxon>
        <taxon>Bacillota</taxon>
        <taxon>Bacilli</taxon>
        <taxon>Bacillales</taxon>
        <taxon>Paenibacillaceae</taxon>
        <taxon>Paenibacillus</taxon>
    </lineage>
</organism>
<reference evidence="2" key="1">
    <citation type="submission" date="2021-12" db="EMBL/GenBank/DDBJ databases">
        <authorList>
            <person name="Criscuolo A."/>
        </authorList>
    </citation>
    <scope>NUCLEOTIDE SEQUENCE</scope>
    <source>
        <strain evidence="2">CIP111894</strain>
    </source>
</reference>
<dbReference type="Gene3D" id="2.40.128.10">
    <property type="match status" value="1"/>
</dbReference>
<proteinExistence type="predicted"/>
<name>A0ABN8FDU8_9BACL</name>